<dbReference type="GO" id="GO:0004622">
    <property type="term" value="F:phosphatidylcholine lysophospholipase activity"/>
    <property type="evidence" value="ECO:0007669"/>
    <property type="project" value="TreeGrafter"/>
</dbReference>
<dbReference type="EMBL" id="PKUQ01000008">
    <property type="protein sequence ID" value="PLW78406.1"/>
    <property type="molecule type" value="Genomic_DNA"/>
</dbReference>
<gene>
    <name evidence="2" type="ORF">C0081_04745</name>
</gene>
<dbReference type="Gene3D" id="3.40.50.1110">
    <property type="entry name" value="SGNH hydrolase"/>
    <property type="match status" value="1"/>
</dbReference>
<dbReference type="RefSeq" id="WP_101532657.1">
    <property type="nucleotide sequence ID" value="NZ_JBFHIU010000001.1"/>
</dbReference>
<dbReference type="SUPFAM" id="SSF52266">
    <property type="entry name" value="SGNH hydrolase"/>
    <property type="match status" value="1"/>
</dbReference>
<dbReference type="InterPro" id="IPR036514">
    <property type="entry name" value="SGNH_hydro_sf"/>
</dbReference>
<feature type="domain" description="SGNH hydrolase-type esterase" evidence="1">
    <location>
        <begin position="6"/>
        <end position="198"/>
    </location>
</feature>
<dbReference type="InterPro" id="IPR013830">
    <property type="entry name" value="SGNH_hydro"/>
</dbReference>
<sequence length="219" mass="24371">MRRVCFVGASTTEGMGDEAGLGWPGRLWQAHRGKVTEFVPYNLGVRGQTMHQIKKRAREECNARLLQSMGPLIVLGTGANDLSRFADGDYDGKLRTPRGGLARTFRALVGELKELAPILVVGPAPIDEAQMPYRLTKQMQFDFRNEDIDAGSVLYADICRDLDVPFFNLYAALADSPVYRRALAEGDGLHPTGIGYQRCVEILEDWIAWKKAIGEGWVR</sequence>
<evidence type="ECO:0000313" key="2">
    <source>
        <dbReference type="EMBL" id="PLW78406.1"/>
    </source>
</evidence>
<accession>A0A2N5XV57</accession>
<keyword evidence="3" id="KW-1185">Reference proteome</keyword>
<comment type="caution">
    <text evidence="2">The sequence shown here is derived from an EMBL/GenBank/DDBJ whole genome shotgun (WGS) entry which is preliminary data.</text>
</comment>
<dbReference type="PANTHER" id="PTHR30383">
    <property type="entry name" value="THIOESTERASE 1/PROTEASE 1/LYSOPHOSPHOLIPASE L1"/>
    <property type="match status" value="1"/>
</dbReference>
<dbReference type="PANTHER" id="PTHR30383:SF5">
    <property type="entry name" value="SGNH HYDROLASE-TYPE ESTERASE DOMAIN-CONTAINING PROTEIN"/>
    <property type="match status" value="1"/>
</dbReference>
<dbReference type="Pfam" id="PF13472">
    <property type="entry name" value="Lipase_GDSL_2"/>
    <property type="match status" value="1"/>
</dbReference>
<protein>
    <recommendedName>
        <fullName evidence="1">SGNH hydrolase-type esterase domain-containing protein</fullName>
    </recommendedName>
</protein>
<proteinExistence type="predicted"/>
<dbReference type="OrthoDB" id="5196031at2"/>
<dbReference type="InterPro" id="IPR051532">
    <property type="entry name" value="Ester_Hydrolysis_Enzymes"/>
</dbReference>
<evidence type="ECO:0000313" key="3">
    <source>
        <dbReference type="Proteomes" id="UP000234881"/>
    </source>
</evidence>
<evidence type="ECO:0000259" key="1">
    <source>
        <dbReference type="Pfam" id="PF13472"/>
    </source>
</evidence>
<dbReference type="Proteomes" id="UP000234881">
    <property type="component" value="Unassembled WGS sequence"/>
</dbReference>
<organism evidence="2 3">
    <name type="scientific">Cohaesibacter celericrescens</name>
    <dbReference type="NCBI Taxonomy" id="2067669"/>
    <lineage>
        <taxon>Bacteria</taxon>
        <taxon>Pseudomonadati</taxon>
        <taxon>Pseudomonadota</taxon>
        <taxon>Alphaproteobacteria</taxon>
        <taxon>Hyphomicrobiales</taxon>
        <taxon>Cohaesibacteraceae</taxon>
    </lineage>
</organism>
<dbReference type="AlphaFoldDB" id="A0A2N5XV57"/>
<name>A0A2N5XV57_9HYPH</name>
<reference evidence="2 3" key="1">
    <citation type="submission" date="2018-01" db="EMBL/GenBank/DDBJ databases">
        <title>The draft genome sequence of Cohaesibacter sp. H1304.</title>
        <authorList>
            <person name="Wang N.-N."/>
            <person name="Du Z.-J."/>
        </authorList>
    </citation>
    <scope>NUCLEOTIDE SEQUENCE [LARGE SCALE GENOMIC DNA]</scope>
    <source>
        <strain evidence="2 3">H1304</strain>
    </source>
</reference>